<proteinExistence type="predicted"/>
<dbReference type="Gene3D" id="3.40.50.720">
    <property type="entry name" value="NAD(P)-binding Rossmann-like Domain"/>
    <property type="match status" value="1"/>
</dbReference>
<dbReference type="AlphaFoldDB" id="A0A485MIV7"/>
<dbReference type="Proteomes" id="UP000386466">
    <property type="component" value="Unassembled WGS sequence"/>
</dbReference>
<dbReference type="SUPFAM" id="SSF51735">
    <property type="entry name" value="NAD(P)-binding Rossmann-fold domains"/>
    <property type="match status" value="1"/>
</dbReference>
<evidence type="ECO:0000313" key="2">
    <source>
        <dbReference type="Proteomes" id="UP000386466"/>
    </source>
</evidence>
<keyword evidence="2" id="KW-1185">Reference proteome</keyword>
<sequence>EPHLLVQCQPHPGDTMVKVRMNGFGDIGHLVTGAAFNSGKVDIVTINDPFVDLNYGALHVPV</sequence>
<reference evidence="1 2" key="1">
    <citation type="submission" date="2019-01" db="EMBL/GenBank/DDBJ databases">
        <authorList>
            <person name="Alioto T."/>
            <person name="Alioto T."/>
        </authorList>
    </citation>
    <scope>NUCLEOTIDE SEQUENCE [LARGE SCALE GENOMIC DNA]</scope>
</reference>
<dbReference type="EMBL" id="CAAGRJ010001845">
    <property type="protein sequence ID" value="VFV19838.1"/>
    <property type="molecule type" value="Genomic_DNA"/>
</dbReference>
<name>A0A485MIV7_LYNPA</name>
<dbReference type="InterPro" id="IPR036291">
    <property type="entry name" value="NAD(P)-bd_dom_sf"/>
</dbReference>
<organism evidence="1 2">
    <name type="scientific">Lynx pardinus</name>
    <name type="common">Iberian lynx</name>
    <name type="synonym">Felis pardina</name>
    <dbReference type="NCBI Taxonomy" id="191816"/>
    <lineage>
        <taxon>Eukaryota</taxon>
        <taxon>Metazoa</taxon>
        <taxon>Chordata</taxon>
        <taxon>Craniata</taxon>
        <taxon>Vertebrata</taxon>
        <taxon>Euteleostomi</taxon>
        <taxon>Mammalia</taxon>
        <taxon>Eutheria</taxon>
        <taxon>Laurasiatheria</taxon>
        <taxon>Carnivora</taxon>
        <taxon>Feliformia</taxon>
        <taxon>Felidae</taxon>
        <taxon>Felinae</taxon>
        <taxon>Lynx</taxon>
    </lineage>
</organism>
<feature type="non-terminal residue" evidence="1">
    <location>
        <position position="1"/>
    </location>
</feature>
<gene>
    <name evidence="1" type="ORF">LYPA_23C023245</name>
</gene>
<protein>
    <submittedName>
        <fullName evidence="1">Glyceraldehyde-3-phosphate dehydrogenase</fullName>
    </submittedName>
</protein>
<evidence type="ECO:0000313" key="1">
    <source>
        <dbReference type="EMBL" id="VFV19838.1"/>
    </source>
</evidence>
<accession>A0A485MIV7</accession>